<accession>A0AAV7QUP5</accession>
<evidence type="ECO:0000313" key="3">
    <source>
        <dbReference type="Proteomes" id="UP001066276"/>
    </source>
</evidence>
<keyword evidence="3" id="KW-1185">Reference proteome</keyword>
<dbReference type="Proteomes" id="UP001066276">
    <property type="component" value="Chromosome 6"/>
</dbReference>
<dbReference type="InterPro" id="IPR043502">
    <property type="entry name" value="DNA/RNA_pol_sf"/>
</dbReference>
<sequence length="111" mass="12146">KSPGVDGLSPAFYKEYVDILAPRLLAVYSEALETGSLPASLREALIVTILKPGKDPTRCDSYRPLSMINIDNKILAKMIAARLQPLLPRLVLPDQSGFVPGRSTGHNLRTF</sequence>
<dbReference type="PANTHER" id="PTHR19446">
    <property type="entry name" value="REVERSE TRANSCRIPTASES"/>
    <property type="match status" value="1"/>
</dbReference>
<reference evidence="2" key="1">
    <citation type="journal article" date="2022" name="bioRxiv">
        <title>Sequencing and chromosome-scale assembly of the giantPleurodeles waltlgenome.</title>
        <authorList>
            <person name="Brown T."/>
            <person name="Elewa A."/>
            <person name="Iarovenko S."/>
            <person name="Subramanian E."/>
            <person name="Araus A.J."/>
            <person name="Petzold A."/>
            <person name="Susuki M."/>
            <person name="Suzuki K.-i.T."/>
            <person name="Hayashi T."/>
            <person name="Toyoda A."/>
            <person name="Oliveira C."/>
            <person name="Osipova E."/>
            <person name="Leigh N.D."/>
            <person name="Simon A."/>
            <person name="Yun M.H."/>
        </authorList>
    </citation>
    <scope>NUCLEOTIDE SEQUENCE</scope>
    <source>
        <strain evidence="2">20211129_DDA</strain>
        <tissue evidence="2">Liver</tissue>
    </source>
</reference>
<name>A0AAV7QUP5_PLEWA</name>
<protein>
    <recommendedName>
        <fullName evidence="1">Reverse transcriptase domain-containing protein</fullName>
    </recommendedName>
</protein>
<evidence type="ECO:0000259" key="1">
    <source>
        <dbReference type="Pfam" id="PF00078"/>
    </source>
</evidence>
<dbReference type="InterPro" id="IPR000477">
    <property type="entry name" value="RT_dom"/>
</dbReference>
<proteinExistence type="predicted"/>
<dbReference type="AlphaFoldDB" id="A0AAV7QUP5"/>
<organism evidence="2 3">
    <name type="scientific">Pleurodeles waltl</name>
    <name type="common">Iberian ribbed newt</name>
    <dbReference type="NCBI Taxonomy" id="8319"/>
    <lineage>
        <taxon>Eukaryota</taxon>
        <taxon>Metazoa</taxon>
        <taxon>Chordata</taxon>
        <taxon>Craniata</taxon>
        <taxon>Vertebrata</taxon>
        <taxon>Euteleostomi</taxon>
        <taxon>Amphibia</taxon>
        <taxon>Batrachia</taxon>
        <taxon>Caudata</taxon>
        <taxon>Salamandroidea</taxon>
        <taxon>Salamandridae</taxon>
        <taxon>Pleurodelinae</taxon>
        <taxon>Pleurodeles</taxon>
    </lineage>
</organism>
<dbReference type="Pfam" id="PF00078">
    <property type="entry name" value="RVT_1"/>
    <property type="match status" value="1"/>
</dbReference>
<dbReference type="EMBL" id="JANPWB010000010">
    <property type="protein sequence ID" value="KAJ1142759.1"/>
    <property type="molecule type" value="Genomic_DNA"/>
</dbReference>
<evidence type="ECO:0000313" key="2">
    <source>
        <dbReference type="EMBL" id="KAJ1142759.1"/>
    </source>
</evidence>
<feature type="non-terminal residue" evidence="2">
    <location>
        <position position="1"/>
    </location>
</feature>
<gene>
    <name evidence="2" type="ORF">NDU88_009072</name>
</gene>
<comment type="caution">
    <text evidence="2">The sequence shown here is derived from an EMBL/GenBank/DDBJ whole genome shotgun (WGS) entry which is preliminary data.</text>
</comment>
<feature type="non-terminal residue" evidence="2">
    <location>
        <position position="111"/>
    </location>
</feature>
<dbReference type="SUPFAM" id="SSF56672">
    <property type="entry name" value="DNA/RNA polymerases"/>
    <property type="match status" value="1"/>
</dbReference>
<feature type="domain" description="Reverse transcriptase" evidence="1">
    <location>
        <begin position="51"/>
        <end position="104"/>
    </location>
</feature>